<accession>A0A1G2GZJ6</accession>
<dbReference type="EMBL" id="MHNZ01000030">
    <property type="protein sequence ID" value="OGZ55644.1"/>
    <property type="molecule type" value="Genomic_DNA"/>
</dbReference>
<dbReference type="GO" id="GO:0016740">
    <property type="term" value="F:transferase activity"/>
    <property type="evidence" value="ECO:0007669"/>
    <property type="project" value="UniProtKB-KW"/>
</dbReference>
<reference evidence="5 6" key="1">
    <citation type="journal article" date="2016" name="Nat. Commun.">
        <title>Thousands of microbial genomes shed light on interconnected biogeochemical processes in an aquifer system.</title>
        <authorList>
            <person name="Anantharaman K."/>
            <person name="Brown C.T."/>
            <person name="Hug L.A."/>
            <person name="Sharon I."/>
            <person name="Castelle C.J."/>
            <person name="Probst A.J."/>
            <person name="Thomas B.C."/>
            <person name="Singh A."/>
            <person name="Wilkins M.J."/>
            <person name="Karaoz U."/>
            <person name="Brodie E.L."/>
            <person name="Williams K.H."/>
            <person name="Hubbard S.S."/>
            <person name="Banfield J.F."/>
        </authorList>
    </citation>
    <scope>NUCLEOTIDE SEQUENCE [LARGE SCALE GENOMIC DNA]</scope>
</reference>
<gene>
    <name evidence="5" type="ORF">A3J04_00790</name>
</gene>
<dbReference type="Gene3D" id="2.170.270.10">
    <property type="entry name" value="SET domain"/>
    <property type="match status" value="1"/>
</dbReference>
<evidence type="ECO:0000256" key="1">
    <source>
        <dbReference type="ARBA" id="ARBA00022679"/>
    </source>
</evidence>
<evidence type="ECO:0000259" key="4">
    <source>
        <dbReference type="PROSITE" id="PS50868"/>
    </source>
</evidence>
<feature type="domain" description="Post-SET" evidence="4">
    <location>
        <begin position="127"/>
        <end position="143"/>
    </location>
</feature>
<dbReference type="PROSITE" id="PS50280">
    <property type="entry name" value="SET"/>
    <property type="match status" value="1"/>
</dbReference>
<keyword evidence="1" id="KW-0808">Transferase</keyword>
<evidence type="ECO:0000313" key="5">
    <source>
        <dbReference type="EMBL" id="OGZ55644.1"/>
    </source>
</evidence>
<proteinExistence type="predicted"/>
<name>A0A1G2GZJ6_9BACT</name>
<dbReference type="PROSITE" id="PS50868">
    <property type="entry name" value="POST_SET"/>
    <property type="match status" value="1"/>
</dbReference>
<feature type="domain" description="SET" evidence="3">
    <location>
        <begin position="10"/>
        <end position="119"/>
    </location>
</feature>
<dbReference type="InterPro" id="IPR046341">
    <property type="entry name" value="SET_dom_sf"/>
</dbReference>
<dbReference type="PANTHER" id="PTHR12350">
    <property type="entry name" value="HISTONE-LYSINE N-METHYLTRANSFERASE-RELATED"/>
    <property type="match status" value="1"/>
</dbReference>
<comment type="caution">
    <text evidence="5">The sequence shown here is derived from an EMBL/GenBank/DDBJ whole genome shotgun (WGS) entry which is preliminary data.</text>
</comment>
<evidence type="ECO:0000313" key="6">
    <source>
        <dbReference type="Proteomes" id="UP000177954"/>
    </source>
</evidence>
<keyword evidence="2" id="KW-0949">S-adenosyl-L-methionine</keyword>
<protein>
    <recommendedName>
        <fullName evidence="7">SET domain-containing protein-lysine N-methyltransferase</fullName>
    </recommendedName>
</protein>
<dbReference type="InterPro" id="IPR001214">
    <property type="entry name" value="SET_dom"/>
</dbReference>
<evidence type="ECO:0008006" key="7">
    <source>
        <dbReference type="Google" id="ProtNLM"/>
    </source>
</evidence>
<evidence type="ECO:0000259" key="3">
    <source>
        <dbReference type="PROSITE" id="PS50280"/>
    </source>
</evidence>
<dbReference type="InterPro" id="IPR053201">
    <property type="entry name" value="Flavunoidine_N-MTase"/>
</dbReference>
<dbReference type="PANTHER" id="PTHR12350:SF19">
    <property type="entry name" value="SET DOMAIN-CONTAINING PROTEIN"/>
    <property type="match status" value="1"/>
</dbReference>
<sequence>MQGVNGAVSSKVAVGKSIIHGKGLFAQERILKGEAVVDFSRAGGEILSEEAAAAYFARGNDYSIQIADDKFFVLTDTSTLAEEDFSNHSCDPNCGFRGALLVVAMHDIEKGEELTFDYAMVESSSFYGLNCHCGSKLCRGVVRGSDWLDPVLQKRYKGYFAEYLEKKIK</sequence>
<organism evidence="5 6">
    <name type="scientific">Candidatus Ryanbacteria bacterium RIFCSPLOWO2_02_FULL_47_14</name>
    <dbReference type="NCBI Taxonomy" id="1802129"/>
    <lineage>
        <taxon>Bacteria</taxon>
        <taxon>Candidatus Ryaniibacteriota</taxon>
    </lineage>
</organism>
<dbReference type="Pfam" id="PF00856">
    <property type="entry name" value="SET"/>
    <property type="match status" value="1"/>
</dbReference>
<dbReference type="SMART" id="SM00317">
    <property type="entry name" value="SET"/>
    <property type="match status" value="1"/>
</dbReference>
<evidence type="ECO:0000256" key="2">
    <source>
        <dbReference type="ARBA" id="ARBA00022691"/>
    </source>
</evidence>
<dbReference type="AlphaFoldDB" id="A0A1G2GZJ6"/>
<dbReference type="Proteomes" id="UP000177954">
    <property type="component" value="Unassembled WGS sequence"/>
</dbReference>
<dbReference type="InterPro" id="IPR003616">
    <property type="entry name" value="Post-SET_dom"/>
</dbReference>
<dbReference type="SUPFAM" id="SSF82199">
    <property type="entry name" value="SET domain"/>
    <property type="match status" value="1"/>
</dbReference>
<dbReference type="STRING" id="1802129.A3J04_00790"/>